<dbReference type="InterPro" id="IPR023606">
    <property type="entry name" value="CoA-Trfase_III_dom_1_sf"/>
</dbReference>
<dbReference type="OrthoDB" id="9058532at2"/>
<dbReference type="KEGG" id="xba:C7S18_03720"/>
<dbReference type="Proteomes" id="UP000241074">
    <property type="component" value="Chromosome"/>
</dbReference>
<reference evidence="2 3" key="1">
    <citation type="submission" date="2018-03" db="EMBL/GenBank/DDBJ databases">
        <title>Ahniella affigens gen. nov., sp. nov., a gammaproteobacterium isolated from sandy soil near a stream.</title>
        <authorList>
            <person name="Ko Y."/>
            <person name="Kim J.-H."/>
        </authorList>
    </citation>
    <scope>NUCLEOTIDE SEQUENCE [LARGE SCALE GENOMIC DNA]</scope>
    <source>
        <strain evidence="2 3">D13</strain>
    </source>
</reference>
<keyword evidence="1 2" id="KW-0808">Transferase</keyword>
<dbReference type="EMBL" id="CP027860">
    <property type="protein sequence ID" value="AVP96351.1"/>
    <property type="molecule type" value="Genomic_DNA"/>
</dbReference>
<organism evidence="2 3">
    <name type="scientific">Ahniella affigens</name>
    <dbReference type="NCBI Taxonomy" id="2021234"/>
    <lineage>
        <taxon>Bacteria</taxon>
        <taxon>Pseudomonadati</taxon>
        <taxon>Pseudomonadota</taxon>
        <taxon>Gammaproteobacteria</taxon>
        <taxon>Lysobacterales</taxon>
        <taxon>Rhodanobacteraceae</taxon>
        <taxon>Ahniella</taxon>
    </lineage>
</organism>
<dbReference type="Gene3D" id="3.40.50.10540">
    <property type="entry name" value="Crotonobetainyl-coa:carnitine coa-transferase, domain 1"/>
    <property type="match status" value="1"/>
</dbReference>
<dbReference type="InterPro" id="IPR044855">
    <property type="entry name" value="CoA-Trfase_III_dom3_sf"/>
</dbReference>
<dbReference type="InterPro" id="IPR050483">
    <property type="entry name" value="CoA-transferase_III_domain"/>
</dbReference>
<keyword evidence="3" id="KW-1185">Reference proteome</keyword>
<name>A0A2P1PND6_9GAMM</name>
<dbReference type="Gene3D" id="3.30.1540.10">
    <property type="entry name" value="formyl-coa transferase, domain 3"/>
    <property type="match status" value="1"/>
</dbReference>
<dbReference type="InterPro" id="IPR003673">
    <property type="entry name" value="CoA-Trfase_fam_III"/>
</dbReference>
<dbReference type="GO" id="GO:0008410">
    <property type="term" value="F:CoA-transferase activity"/>
    <property type="evidence" value="ECO:0007669"/>
    <property type="project" value="TreeGrafter"/>
</dbReference>
<sequence length="391" mass="41618">MSLANALLGVRVLDLSRILAGPWATQLLADLGATVWKIERPESGDDTRQWGPPWLGAPAAKMSAYFVCCNRGKQSVTIDFAEPSGANLIREWVRHADVLVENFKVGGLAAYGLDYASLSALNPKLIYCSITGYGQDGPDAGLAGYDAAIQARGGLMSINGERDDLPGGGPQKLGVAVTDLMTGLYAANAIQAALIQRAQTGQGVHIDLALLDVQVAMLANQASNYLIGGWVPKRQGSAHPNIVPYQVVRAADAPFMLAVGNDGQFQAFARLAGHAEWFEDPRFASNAARVQHRDVLINQIESALCTKPARHWLAACADAGVPATPIQNIAEVMVDPQVLHRGLVQETRRANGTSFKSVQNPITRASTAQAAPELGADTEAALAWLQQQAQI</sequence>
<dbReference type="AlphaFoldDB" id="A0A2P1PND6"/>
<reference evidence="2 3" key="2">
    <citation type="submission" date="2018-03" db="EMBL/GenBank/DDBJ databases">
        <authorList>
            <person name="Keele B.F."/>
        </authorList>
    </citation>
    <scope>NUCLEOTIDE SEQUENCE [LARGE SCALE GENOMIC DNA]</scope>
    <source>
        <strain evidence="2 3">D13</strain>
    </source>
</reference>
<proteinExistence type="predicted"/>
<protein>
    <submittedName>
        <fullName evidence="2">CoA transferase</fullName>
    </submittedName>
</protein>
<dbReference type="PANTHER" id="PTHR48207:SF3">
    <property type="entry name" value="SUCCINATE--HYDROXYMETHYLGLUTARATE COA-TRANSFERASE"/>
    <property type="match status" value="1"/>
</dbReference>
<dbReference type="Pfam" id="PF02515">
    <property type="entry name" value="CoA_transf_3"/>
    <property type="match status" value="1"/>
</dbReference>
<dbReference type="SUPFAM" id="SSF89796">
    <property type="entry name" value="CoA-transferase family III (CaiB/BaiF)"/>
    <property type="match status" value="1"/>
</dbReference>
<accession>A0A2P1PND6</accession>
<evidence type="ECO:0000313" key="3">
    <source>
        <dbReference type="Proteomes" id="UP000241074"/>
    </source>
</evidence>
<gene>
    <name evidence="2" type="ORF">C7S18_03720</name>
</gene>
<evidence type="ECO:0000313" key="2">
    <source>
        <dbReference type="EMBL" id="AVP96351.1"/>
    </source>
</evidence>
<dbReference type="RefSeq" id="WP_106890280.1">
    <property type="nucleotide sequence ID" value="NZ_CP027860.1"/>
</dbReference>
<dbReference type="PANTHER" id="PTHR48207">
    <property type="entry name" value="SUCCINATE--HYDROXYMETHYLGLUTARATE COA-TRANSFERASE"/>
    <property type="match status" value="1"/>
</dbReference>
<evidence type="ECO:0000256" key="1">
    <source>
        <dbReference type="ARBA" id="ARBA00022679"/>
    </source>
</evidence>